<organism evidence="3 4">
    <name type="scientific">SAR86 cluster bacterium</name>
    <dbReference type="NCBI Taxonomy" id="2030880"/>
    <lineage>
        <taxon>Bacteria</taxon>
        <taxon>Pseudomonadati</taxon>
        <taxon>Pseudomonadota</taxon>
        <taxon>Gammaproteobacteria</taxon>
        <taxon>SAR86 cluster</taxon>
    </lineage>
</organism>
<dbReference type="Gene3D" id="2.70.70.10">
    <property type="entry name" value="Glucose Permease (Domain IIA)"/>
    <property type="match status" value="1"/>
</dbReference>
<dbReference type="Gene3D" id="6.10.250.3150">
    <property type="match status" value="1"/>
</dbReference>
<dbReference type="Pfam" id="PF01551">
    <property type="entry name" value="Peptidase_M23"/>
    <property type="match status" value="1"/>
</dbReference>
<feature type="coiled-coil region" evidence="1">
    <location>
        <begin position="77"/>
        <end position="104"/>
    </location>
</feature>
<dbReference type="AlphaFoldDB" id="A0A2A5CK33"/>
<dbReference type="CDD" id="cd12797">
    <property type="entry name" value="M23_peptidase"/>
    <property type="match status" value="1"/>
</dbReference>
<dbReference type="InterPro" id="IPR050570">
    <property type="entry name" value="Cell_wall_metabolism_enzyme"/>
</dbReference>
<protein>
    <recommendedName>
        <fullName evidence="2">M23ase beta-sheet core domain-containing protein</fullName>
    </recommendedName>
</protein>
<keyword evidence="1" id="KW-0175">Coiled coil</keyword>
<proteinExistence type="predicted"/>
<evidence type="ECO:0000259" key="2">
    <source>
        <dbReference type="Pfam" id="PF01551"/>
    </source>
</evidence>
<reference evidence="4" key="1">
    <citation type="submission" date="2017-08" db="EMBL/GenBank/DDBJ databases">
        <title>A dynamic microbial community with high functional redundancy inhabits the cold, oxic subseafloor aquifer.</title>
        <authorList>
            <person name="Tully B.J."/>
            <person name="Wheat C.G."/>
            <person name="Glazer B.T."/>
            <person name="Huber J.A."/>
        </authorList>
    </citation>
    <scope>NUCLEOTIDE SEQUENCE [LARGE SCALE GENOMIC DNA]</scope>
</reference>
<evidence type="ECO:0000313" key="4">
    <source>
        <dbReference type="Proteomes" id="UP000228987"/>
    </source>
</evidence>
<dbReference type="SUPFAM" id="SSF51261">
    <property type="entry name" value="Duplicated hybrid motif"/>
    <property type="match status" value="1"/>
</dbReference>
<gene>
    <name evidence="3" type="ORF">COA71_02320</name>
</gene>
<dbReference type="GO" id="GO:0004222">
    <property type="term" value="F:metalloendopeptidase activity"/>
    <property type="evidence" value="ECO:0007669"/>
    <property type="project" value="TreeGrafter"/>
</dbReference>
<feature type="domain" description="M23ase beta-sheet core" evidence="2">
    <location>
        <begin position="284"/>
        <end position="377"/>
    </location>
</feature>
<comment type="caution">
    <text evidence="3">The sequence shown here is derived from an EMBL/GenBank/DDBJ whole genome shotgun (WGS) entry which is preliminary data.</text>
</comment>
<name>A0A2A5CK33_9GAMM</name>
<dbReference type="PANTHER" id="PTHR21666">
    <property type="entry name" value="PEPTIDASE-RELATED"/>
    <property type="match status" value="1"/>
</dbReference>
<evidence type="ECO:0000313" key="3">
    <source>
        <dbReference type="EMBL" id="PCJ43726.1"/>
    </source>
</evidence>
<accession>A0A2A5CK33</accession>
<dbReference type="EMBL" id="NVWI01000001">
    <property type="protein sequence ID" value="PCJ43726.1"/>
    <property type="molecule type" value="Genomic_DNA"/>
</dbReference>
<dbReference type="FunFam" id="2.70.70.10:FF:000003">
    <property type="entry name" value="Murein hydrolase activator EnvC"/>
    <property type="match status" value="1"/>
</dbReference>
<dbReference type="InterPro" id="IPR011055">
    <property type="entry name" value="Dup_hybrid_motif"/>
</dbReference>
<evidence type="ECO:0000256" key="1">
    <source>
        <dbReference type="SAM" id="Coils"/>
    </source>
</evidence>
<dbReference type="PANTHER" id="PTHR21666:SF270">
    <property type="entry name" value="MUREIN HYDROLASE ACTIVATOR ENVC"/>
    <property type="match status" value="1"/>
</dbReference>
<sequence length="384" mass="43123">MTKLSNKFLLLFFVSAYLLYAPLLKGQENPSQADLNALFQTISAVQTQIEGTRQQRSSVEVELESNEKAINDISQSVTNVEKLIASEQIRLAGLEQQSAELHTERNTQEVLIGQYILAAYQNGKEEYLKLLLNQQSISSSARVLRYYQYFNNARTAKIAEFQKIISEIDAISSEIQEISQDLSAQYDTLVIQQGNLEQRQSERLTLLTELDITLTSRTNELSRLEVQYEEMALLIEELSRAILDLSFGTQDEDFPARRGALPWPLEGPLLNEYGANYELGDLSWEGVTIAGSSGDEVKAIHHGRVIYSDWFSNSGLLLIIDHGDGYMSLYAHNQSLYKAVGEWVTSGEAIAAVGNTGGRSENGVYFEIRYNGEAQDPANWLTRR</sequence>
<dbReference type="InterPro" id="IPR016047">
    <property type="entry name" value="M23ase_b-sheet_dom"/>
</dbReference>
<dbReference type="Proteomes" id="UP000228987">
    <property type="component" value="Unassembled WGS sequence"/>
</dbReference>